<sequence>MVMHTTATNSKNQAKAISRFLQLLDGVFPSGAFVHSFGLEPHIVLDFVSDKESLKQYLENIIIDQYQNLEFVAVKKTYKLLEENRLNHLVKEDEKFSSMLSLEYAKASKDLGENYLKHINFDIKEKIVQEYFELVKNKKSFGNELFILSAYAYELGLVCDTFLLFWTKKSLINIASASLKISRIKPTEIQQILFWFDEILEEKISSDSKNISNFNPLFEEVIFSHLNLEPKLFAT</sequence>
<name>A0A5R8Y2L2_9BACT</name>
<dbReference type="RefSeq" id="WP_138152140.1">
    <property type="nucleotide sequence ID" value="NZ_VANU01000002.1"/>
</dbReference>
<evidence type="ECO:0000256" key="1">
    <source>
        <dbReference type="ARBA" id="ARBA00022988"/>
    </source>
</evidence>
<keyword evidence="4" id="KW-1185">Reference proteome</keyword>
<organism evidence="3 4">
    <name type="scientific">Arcobacter arenosus</name>
    <dbReference type="NCBI Taxonomy" id="2576037"/>
    <lineage>
        <taxon>Bacteria</taxon>
        <taxon>Pseudomonadati</taxon>
        <taxon>Campylobacterota</taxon>
        <taxon>Epsilonproteobacteria</taxon>
        <taxon>Campylobacterales</taxon>
        <taxon>Arcobacteraceae</taxon>
        <taxon>Arcobacter</taxon>
    </lineage>
</organism>
<accession>A0A5R8Y2L2</accession>
<reference evidence="3 4" key="1">
    <citation type="submission" date="2019-05" db="EMBL/GenBank/DDBJ databases">
        <title>Arcobacter sp. nov., isolated from sea sediment.</title>
        <authorList>
            <person name="Kim W."/>
        </authorList>
    </citation>
    <scope>NUCLEOTIDE SEQUENCE [LARGE SCALE GENOMIC DNA]</scope>
    <source>
        <strain evidence="3 4">CAU 1517</strain>
    </source>
</reference>
<dbReference type="Proteomes" id="UP000308901">
    <property type="component" value="Unassembled WGS sequence"/>
</dbReference>
<dbReference type="GO" id="GO:0016151">
    <property type="term" value="F:nickel cation binding"/>
    <property type="evidence" value="ECO:0007669"/>
    <property type="project" value="InterPro"/>
</dbReference>
<dbReference type="OrthoDB" id="9798772at2"/>
<dbReference type="PANTHER" id="PTHR33620">
    <property type="entry name" value="UREASE ACCESSORY PROTEIN F"/>
    <property type="match status" value="1"/>
</dbReference>
<keyword evidence="1" id="KW-0996">Nickel insertion</keyword>
<dbReference type="Pfam" id="PF01730">
    <property type="entry name" value="UreF"/>
    <property type="match status" value="1"/>
</dbReference>
<proteinExistence type="predicted"/>
<keyword evidence="2" id="KW-0143">Chaperone</keyword>
<gene>
    <name evidence="3" type="ORF">FDK22_06740</name>
</gene>
<evidence type="ECO:0000313" key="4">
    <source>
        <dbReference type="Proteomes" id="UP000308901"/>
    </source>
</evidence>
<dbReference type="EMBL" id="VANU01000002">
    <property type="protein sequence ID" value="TLP39557.1"/>
    <property type="molecule type" value="Genomic_DNA"/>
</dbReference>
<evidence type="ECO:0000313" key="3">
    <source>
        <dbReference type="EMBL" id="TLP39557.1"/>
    </source>
</evidence>
<dbReference type="InterPro" id="IPR038277">
    <property type="entry name" value="UreF_sf"/>
</dbReference>
<dbReference type="AlphaFoldDB" id="A0A5R8Y2L2"/>
<dbReference type="Gene3D" id="1.10.4190.10">
    <property type="entry name" value="Urease accessory protein UreF"/>
    <property type="match status" value="1"/>
</dbReference>
<comment type="caution">
    <text evidence="3">The sequence shown here is derived from an EMBL/GenBank/DDBJ whole genome shotgun (WGS) entry which is preliminary data.</text>
</comment>
<dbReference type="InterPro" id="IPR002639">
    <property type="entry name" value="UreF"/>
</dbReference>
<evidence type="ECO:0000256" key="2">
    <source>
        <dbReference type="ARBA" id="ARBA00023186"/>
    </source>
</evidence>
<dbReference type="PANTHER" id="PTHR33620:SF1">
    <property type="entry name" value="UREASE ACCESSORY PROTEIN F"/>
    <property type="match status" value="1"/>
</dbReference>
<protein>
    <submittedName>
        <fullName evidence="3">Urease</fullName>
    </submittedName>
</protein>